<name>A0AAQ3P0V3_VIGMU</name>
<accession>A0AAQ3P0V3</accession>
<evidence type="ECO:0000313" key="1">
    <source>
        <dbReference type="EMBL" id="WVZ20021.1"/>
    </source>
</evidence>
<evidence type="ECO:0000313" key="2">
    <source>
        <dbReference type="Proteomes" id="UP001374535"/>
    </source>
</evidence>
<dbReference type="Proteomes" id="UP001374535">
    <property type="component" value="Chromosome 2"/>
</dbReference>
<dbReference type="EMBL" id="CP144699">
    <property type="protein sequence ID" value="WVZ20021.1"/>
    <property type="molecule type" value="Genomic_DNA"/>
</dbReference>
<keyword evidence="2" id="KW-1185">Reference proteome</keyword>
<organism evidence="1 2">
    <name type="scientific">Vigna mungo</name>
    <name type="common">Black gram</name>
    <name type="synonym">Phaseolus mungo</name>
    <dbReference type="NCBI Taxonomy" id="3915"/>
    <lineage>
        <taxon>Eukaryota</taxon>
        <taxon>Viridiplantae</taxon>
        <taxon>Streptophyta</taxon>
        <taxon>Embryophyta</taxon>
        <taxon>Tracheophyta</taxon>
        <taxon>Spermatophyta</taxon>
        <taxon>Magnoliopsida</taxon>
        <taxon>eudicotyledons</taxon>
        <taxon>Gunneridae</taxon>
        <taxon>Pentapetalae</taxon>
        <taxon>rosids</taxon>
        <taxon>fabids</taxon>
        <taxon>Fabales</taxon>
        <taxon>Fabaceae</taxon>
        <taxon>Papilionoideae</taxon>
        <taxon>50 kb inversion clade</taxon>
        <taxon>NPAAA clade</taxon>
        <taxon>indigoferoid/millettioid clade</taxon>
        <taxon>Phaseoleae</taxon>
        <taxon>Vigna</taxon>
    </lineage>
</organism>
<dbReference type="AlphaFoldDB" id="A0AAQ3P0V3"/>
<reference evidence="1 2" key="1">
    <citation type="journal article" date="2023" name="Life. Sci Alliance">
        <title>Evolutionary insights into 3D genome organization and epigenetic landscape of Vigna mungo.</title>
        <authorList>
            <person name="Junaid A."/>
            <person name="Singh B."/>
            <person name="Bhatia S."/>
        </authorList>
    </citation>
    <scope>NUCLEOTIDE SEQUENCE [LARGE SCALE GENOMIC DNA]</scope>
    <source>
        <strain evidence="1">Urdbean</strain>
    </source>
</reference>
<protein>
    <submittedName>
        <fullName evidence="1">Uncharacterized protein</fullName>
    </submittedName>
</protein>
<gene>
    <name evidence="1" type="ORF">V8G54_007343</name>
</gene>
<proteinExistence type="predicted"/>
<sequence>MLCYGEIDYSRKMKIRSGVGGLVGPFQLGVRRWYYGGNCVDDGGMVPFLFRVLGMFRAVADSNLPWISGKQKWLGVVSDHWRKCTWFIVWWSDDDWRNRKLLRLKREGDFTLDDEEGDLYEDTSEQSHLPLEALLATVSLDPPGLFSVFLRFCVLCDGRGGVSGLLMGDECNEAWSVMVNTTVIMGKCELDQEVLPLCLFVLILLSPPPNLVAYTNGLLLPMKPNRLCQSKRTSANLQTRGPILQKEPKVPDKTGLKKKPRGKDVPTLWTNDMRCTNLVKGVYQPRAKGVPTLWMNDMRCTNLVEGVQTLWMNYMRCTNLLDGVPTLWKNDVRCTNIVEGVQTLWMNDVRCTNLVKGVPTLWKNDVRCTNLVEGVPTLWKNDVRCTNLVEGVPTLWKNDVIKLGLGASETWLWGQASWALWASVETGLWSQCRNWALWDSTSWAWGPMWKLGLWVNVETRLWAQCGNWAYGPKLGFEARRAGLCEPVWKLGLGASVETRLRGQPHGHIIIHTLLNGDVICECQGARDTQKLPQSGVWEKGWGMKIRMKFSNEICEAAPVLGLWVDEFQGKNTRLCLEEVVGMKKDWLKG</sequence>